<dbReference type="Proteomes" id="UP000059680">
    <property type="component" value="Chromosome 2"/>
</dbReference>
<reference evidence="2" key="1">
    <citation type="journal article" date="2005" name="Nature">
        <title>The map-based sequence of the rice genome.</title>
        <authorList>
            <consortium name="International rice genome sequencing project (IRGSP)"/>
            <person name="Matsumoto T."/>
            <person name="Wu J."/>
            <person name="Kanamori H."/>
            <person name="Katayose Y."/>
            <person name="Fujisawa M."/>
            <person name="Namiki N."/>
            <person name="Mizuno H."/>
            <person name="Yamamoto K."/>
            <person name="Antonio B.A."/>
            <person name="Baba T."/>
            <person name="Sakata K."/>
            <person name="Nagamura Y."/>
            <person name="Aoki H."/>
            <person name="Arikawa K."/>
            <person name="Arita K."/>
            <person name="Bito T."/>
            <person name="Chiden Y."/>
            <person name="Fujitsuka N."/>
            <person name="Fukunaka R."/>
            <person name="Hamada M."/>
            <person name="Harada C."/>
            <person name="Hayashi A."/>
            <person name="Hijishita S."/>
            <person name="Honda M."/>
            <person name="Hosokawa S."/>
            <person name="Ichikawa Y."/>
            <person name="Idonuma A."/>
            <person name="Iijima M."/>
            <person name="Ikeda M."/>
            <person name="Ikeno M."/>
            <person name="Ito K."/>
            <person name="Ito S."/>
            <person name="Ito T."/>
            <person name="Ito Y."/>
            <person name="Ito Y."/>
            <person name="Iwabuchi A."/>
            <person name="Kamiya K."/>
            <person name="Karasawa W."/>
            <person name="Kurita K."/>
            <person name="Katagiri S."/>
            <person name="Kikuta A."/>
            <person name="Kobayashi H."/>
            <person name="Kobayashi N."/>
            <person name="Machita K."/>
            <person name="Maehara T."/>
            <person name="Masukawa M."/>
            <person name="Mizubayashi T."/>
            <person name="Mukai Y."/>
            <person name="Nagasaki H."/>
            <person name="Nagata Y."/>
            <person name="Naito S."/>
            <person name="Nakashima M."/>
            <person name="Nakama Y."/>
            <person name="Nakamichi Y."/>
            <person name="Nakamura M."/>
            <person name="Meguro A."/>
            <person name="Negishi M."/>
            <person name="Ohta I."/>
            <person name="Ohta T."/>
            <person name="Okamoto M."/>
            <person name="Ono N."/>
            <person name="Saji S."/>
            <person name="Sakaguchi M."/>
            <person name="Sakai K."/>
            <person name="Shibata M."/>
            <person name="Shimokawa T."/>
            <person name="Song J."/>
            <person name="Takazaki Y."/>
            <person name="Terasawa K."/>
            <person name="Tsugane M."/>
            <person name="Tsuji K."/>
            <person name="Ueda S."/>
            <person name="Waki K."/>
            <person name="Yamagata H."/>
            <person name="Yamamoto M."/>
            <person name="Yamamoto S."/>
            <person name="Yamane H."/>
            <person name="Yoshiki S."/>
            <person name="Yoshihara R."/>
            <person name="Yukawa K."/>
            <person name="Zhong H."/>
            <person name="Yano M."/>
            <person name="Yuan Q."/>
            <person name="Ouyang S."/>
            <person name="Liu J."/>
            <person name="Jones K.M."/>
            <person name="Gansberger K."/>
            <person name="Moffat K."/>
            <person name="Hill J."/>
            <person name="Bera J."/>
            <person name="Fadrosh D."/>
            <person name="Jin S."/>
            <person name="Johri S."/>
            <person name="Kim M."/>
            <person name="Overton L."/>
            <person name="Reardon M."/>
            <person name="Tsitrin T."/>
            <person name="Vuong H."/>
            <person name="Weaver B."/>
            <person name="Ciecko A."/>
            <person name="Tallon L."/>
            <person name="Jackson J."/>
            <person name="Pai G."/>
            <person name="Aken S.V."/>
            <person name="Utterback T."/>
            <person name="Reidmuller S."/>
            <person name="Feldblyum T."/>
            <person name="Hsiao J."/>
            <person name="Zismann V."/>
            <person name="Iobst S."/>
            <person name="de Vazeille A.R."/>
            <person name="Buell C.R."/>
            <person name="Ying K."/>
            <person name="Li Y."/>
            <person name="Lu T."/>
            <person name="Huang Y."/>
            <person name="Zhao Q."/>
            <person name="Feng Q."/>
            <person name="Zhang L."/>
            <person name="Zhu J."/>
            <person name="Weng Q."/>
            <person name="Mu J."/>
            <person name="Lu Y."/>
            <person name="Fan D."/>
            <person name="Liu Y."/>
            <person name="Guan J."/>
            <person name="Zhang Y."/>
            <person name="Yu S."/>
            <person name="Liu X."/>
            <person name="Zhang Y."/>
            <person name="Hong G."/>
            <person name="Han B."/>
            <person name="Choisne N."/>
            <person name="Demange N."/>
            <person name="Orjeda G."/>
            <person name="Samain S."/>
            <person name="Cattolico L."/>
            <person name="Pelletier E."/>
            <person name="Couloux A."/>
            <person name="Segurens B."/>
            <person name="Wincker P."/>
            <person name="D'Hont A."/>
            <person name="Scarpelli C."/>
            <person name="Weissenbach J."/>
            <person name="Salanoubat M."/>
            <person name="Quetier F."/>
            <person name="Yu Y."/>
            <person name="Kim H.R."/>
            <person name="Rambo T."/>
            <person name="Currie J."/>
            <person name="Collura K."/>
            <person name="Luo M."/>
            <person name="Yang T."/>
            <person name="Ammiraju J.S.S."/>
            <person name="Engler F."/>
            <person name="Soderlund C."/>
            <person name="Wing R.A."/>
            <person name="Palmer L.E."/>
            <person name="de la Bastide M."/>
            <person name="Spiegel L."/>
            <person name="Nascimento L."/>
            <person name="Zutavern T."/>
            <person name="O'Shaughnessy A."/>
            <person name="Dike S."/>
            <person name="Dedhia N."/>
            <person name="Preston R."/>
            <person name="Balija V."/>
            <person name="McCombie W.R."/>
            <person name="Chow T."/>
            <person name="Chen H."/>
            <person name="Chung M."/>
            <person name="Chen C."/>
            <person name="Shaw J."/>
            <person name="Wu H."/>
            <person name="Hsiao K."/>
            <person name="Chao Y."/>
            <person name="Chu M."/>
            <person name="Cheng C."/>
            <person name="Hour A."/>
            <person name="Lee P."/>
            <person name="Lin S."/>
            <person name="Lin Y."/>
            <person name="Liou J."/>
            <person name="Liu S."/>
            <person name="Hsing Y."/>
            <person name="Raghuvanshi S."/>
            <person name="Mohanty A."/>
            <person name="Bharti A.K."/>
            <person name="Gaur A."/>
            <person name="Gupta V."/>
            <person name="Kumar D."/>
            <person name="Ravi V."/>
            <person name="Vij S."/>
            <person name="Kapur A."/>
            <person name="Khurana P."/>
            <person name="Khurana P."/>
            <person name="Khurana J.P."/>
            <person name="Tyagi A.K."/>
            <person name="Gaikwad K."/>
            <person name="Singh A."/>
            <person name="Dalal V."/>
            <person name="Srivastava S."/>
            <person name="Dixit A."/>
            <person name="Pal A.K."/>
            <person name="Ghazi I.A."/>
            <person name="Yadav M."/>
            <person name="Pandit A."/>
            <person name="Bhargava A."/>
            <person name="Sureshbabu K."/>
            <person name="Batra K."/>
            <person name="Sharma T.R."/>
            <person name="Mohapatra T."/>
            <person name="Singh N.K."/>
            <person name="Messing J."/>
            <person name="Nelson A.B."/>
            <person name="Fuks G."/>
            <person name="Kavchok S."/>
            <person name="Keizer G."/>
            <person name="Linton E."/>
            <person name="Llaca V."/>
            <person name="Song R."/>
            <person name="Tanyolac B."/>
            <person name="Young S."/>
            <person name="Ho-Il K."/>
            <person name="Hahn J.H."/>
            <person name="Sangsakoo G."/>
            <person name="Vanavichit A."/>
            <person name="de Mattos Luiz.A.T."/>
            <person name="Zimmer P.D."/>
            <person name="Malone G."/>
            <person name="Dellagostin O."/>
            <person name="de Oliveira A.C."/>
            <person name="Bevan M."/>
            <person name="Bancroft I."/>
            <person name="Minx P."/>
            <person name="Cordum H."/>
            <person name="Wilson R."/>
            <person name="Cheng Z."/>
            <person name="Jin W."/>
            <person name="Jiang J."/>
            <person name="Leong S.A."/>
            <person name="Iwama H."/>
            <person name="Gojobori T."/>
            <person name="Itoh T."/>
            <person name="Niimura Y."/>
            <person name="Fujii Y."/>
            <person name="Habara T."/>
            <person name="Sakai H."/>
            <person name="Sato Y."/>
            <person name="Wilson G."/>
            <person name="Kumar K."/>
            <person name="McCouch S."/>
            <person name="Juretic N."/>
            <person name="Hoen D."/>
            <person name="Wright S."/>
            <person name="Bruskiewich R."/>
            <person name="Bureau T."/>
            <person name="Miyao A."/>
            <person name="Hirochika H."/>
            <person name="Nishikawa T."/>
            <person name="Kadowaki K."/>
            <person name="Sugiura M."/>
            <person name="Burr B."/>
            <person name="Sasaki T."/>
        </authorList>
    </citation>
    <scope>NUCLEOTIDE SEQUENCE [LARGE SCALE GENOMIC DNA]</scope>
    <source>
        <strain evidence="2">cv. Nipponbare</strain>
    </source>
</reference>
<evidence type="ECO:0000313" key="2">
    <source>
        <dbReference type="Proteomes" id="UP000059680"/>
    </source>
</evidence>
<dbReference type="AlphaFoldDB" id="A0A0P0VKG7"/>
<evidence type="ECO:0000313" key="1">
    <source>
        <dbReference type="EMBL" id="BAS79206.1"/>
    </source>
</evidence>
<proteinExistence type="predicted"/>
<dbReference type="EMBL" id="AP014958">
    <property type="protein sequence ID" value="BAS79206.1"/>
    <property type="molecule type" value="Genomic_DNA"/>
</dbReference>
<reference evidence="1 2" key="2">
    <citation type="journal article" date="2013" name="Plant Cell Physiol.">
        <title>Rice Annotation Project Database (RAP-DB): an integrative and interactive database for rice genomics.</title>
        <authorList>
            <person name="Sakai H."/>
            <person name="Lee S.S."/>
            <person name="Tanaka T."/>
            <person name="Numa H."/>
            <person name="Kim J."/>
            <person name="Kawahara Y."/>
            <person name="Wakimoto H."/>
            <person name="Yang C.C."/>
            <person name="Iwamoto M."/>
            <person name="Abe T."/>
            <person name="Yamada Y."/>
            <person name="Muto A."/>
            <person name="Inokuchi H."/>
            <person name="Ikemura T."/>
            <person name="Matsumoto T."/>
            <person name="Sasaki T."/>
            <person name="Itoh T."/>
        </authorList>
    </citation>
    <scope>NUCLEOTIDE SEQUENCE [LARGE SCALE GENOMIC DNA]</scope>
    <source>
        <strain evidence="2">cv. Nipponbare</strain>
    </source>
</reference>
<sequence length="72" mass="8338">FFCLNEQDCTALFIGQYQICNYHQIDQVGVKRWLAHLGCLLLVVKDEKEEGIRGHILPMAPELCKICRSWAM</sequence>
<accession>A0A0P0VKG7</accession>
<dbReference type="InParanoid" id="A0A0P0VKG7"/>
<protein>
    <submittedName>
        <fullName evidence="1">Os02g0555200 protein</fullName>
    </submittedName>
</protein>
<reference evidence="1 2" key="3">
    <citation type="journal article" date="2013" name="Rice">
        <title>Improvement of the Oryza sativa Nipponbare reference genome using next generation sequence and optical map data.</title>
        <authorList>
            <person name="Kawahara Y."/>
            <person name="de la Bastide M."/>
            <person name="Hamilton J.P."/>
            <person name="Kanamori H."/>
            <person name="McCombie W.R."/>
            <person name="Ouyang S."/>
            <person name="Schwartz D.C."/>
            <person name="Tanaka T."/>
            <person name="Wu J."/>
            <person name="Zhou S."/>
            <person name="Childs K.L."/>
            <person name="Davidson R.M."/>
            <person name="Lin H."/>
            <person name="Quesada-Ocampo L."/>
            <person name="Vaillancourt B."/>
            <person name="Sakai H."/>
            <person name="Lee S.S."/>
            <person name="Kim J."/>
            <person name="Numa H."/>
            <person name="Itoh T."/>
            <person name="Buell C.R."/>
            <person name="Matsumoto T."/>
        </authorList>
    </citation>
    <scope>NUCLEOTIDE SEQUENCE [LARGE SCALE GENOMIC DNA]</scope>
    <source>
        <strain evidence="2">cv. Nipponbare</strain>
    </source>
</reference>
<name>A0A0P0VKG7_ORYSJ</name>
<feature type="non-terminal residue" evidence="1">
    <location>
        <position position="1"/>
    </location>
</feature>
<keyword evidence="2" id="KW-1185">Reference proteome</keyword>
<dbReference type="PaxDb" id="39947-A0A0P0VKG7"/>
<dbReference type="Gramene" id="Os02t0555200-01">
    <property type="protein sequence ID" value="Os02t0555200-01"/>
    <property type="gene ID" value="Os02g0555200"/>
</dbReference>
<gene>
    <name evidence="1" type="ordered locus">Os02g0555200</name>
    <name evidence="1" type="ORF">OSNPB_020555200</name>
</gene>
<organism evidence="1 2">
    <name type="scientific">Oryza sativa subsp. japonica</name>
    <name type="common">Rice</name>
    <dbReference type="NCBI Taxonomy" id="39947"/>
    <lineage>
        <taxon>Eukaryota</taxon>
        <taxon>Viridiplantae</taxon>
        <taxon>Streptophyta</taxon>
        <taxon>Embryophyta</taxon>
        <taxon>Tracheophyta</taxon>
        <taxon>Spermatophyta</taxon>
        <taxon>Magnoliopsida</taxon>
        <taxon>Liliopsida</taxon>
        <taxon>Poales</taxon>
        <taxon>Poaceae</taxon>
        <taxon>BOP clade</taxon>
        <taxon>Oryzoideae</taxon>
        <taxon>Oryzeae</taxon>
        <taxon>Oryzinae</taxon>
        <taxon>Oryza</taxon>
        <taxon>Oryza sativa</taxon>
    </lineage>
</organism>